<dbReference type="RefSeq" id="WP_099721476.1">
    <property type="nucleotide sequence ID" value="NZ_CP018044.1"/>
</dbReference>
<reference evidence="1 2" key="1">
    <citation type="submission" date="2016-11" db="EMBL/GenBank/DDBJ databases">
        <title>complete genome sequence of Bifidobacterium choerinum strain FMB-1.</title>
        <authorList>
            <person name="Park C.-S."/>
            <person name="Jung D.-H."/>
            <person name="Choi D.-S."/>
        </authorList>
    </citation>
    <scope>NUCLEOTIDE SEQUENCE [LARGE SCALE GENOMIC DNA]</scope>
    <source>
        <strain evidence="1 2">FMB-1</strain>
    </source>
</reference>
<protein>
    <submittedName>
        <fullName evidence="1">Uncharacterized protein</fullName>
    </submittedName>
</protein>
<name>A0A2D3D6V9_9BIFI</name>
<dbReference type="Pfam" id="PF25310">
    <property type="entry name" value="VG15"/>
    <property type="match status" value="1"/>
</dbReference>
<organism evidence="1 2">
    <name type="scientific">Bifidobacterium choerinum</name>
    <dbReference type="NCBI Taxonomy" id="35760"/>
    <lineage>
        <taxon>Bacteria</taxon>
        <taxon>Bacillati</taxon>
        <taxon>Actinomycetota</taxon>
        <taxon>Actinomycetes</taxon>
        <taxon>Bifidobacteriales</taxon>
        <taxon>Bifidobacteriaceae</taxon>
        <taxon>Bifidobacterium</taxon>
    </lineage>
</organism>
<evidence type="ECO:0000313" key="1">
    <source>
        <dbReference type="EMBL" id="ATU20823.1"/>
    </source>
</evidence>
<evidence type="ECO:0000313" key="2">
    <source>
        <dbReference type="Proteomes" id="UP000229907"/>
    </source>
</evidence>
<proteinExistence type="predicted"/>
<dbReference type="EMBL" id="CP018044">
    <property type="protein sequence ID" value="ATU20823.1"/>
    <property type="molecule type" value="Genomic_DNA"/>
</dbReference>
<dbReference type="KEGG" id="bcho:BcFMB_07695"/>
<dbReference type="InterPro" id="IPR057369">
    <property type="entry name" value="VG15"/>
</dbReference>
<dbReference type="AlphaFoldDB" id="A0A2D3D6V9"/>
<dbReference type="Gene3D" id="3.40.1350.120">
    <property type="match status" value="1"/>
</dbReference>
<sequence>MPGLAWDSPVSDDFQNKLDAAYEQYRADVAKLQQGARADAAAIWTDDFTFPDAEARHEELRNMLDRYADRANVLGQRYYDTVRTLTEQEYGILLPPQGPIDAASSDRLIWQLAGGSNHTDYPGLHLPDVIPDADGNVHNDYGLRLEDLFPKSDNLNDWLGYIDRWCMSGTRMGIENCVSNDTSNPRWARVPKGKTCEFCIMLASRGYVYWNKETASLGGSFHDGACDCAVVPSWVASKIRGYDPEQLRQRWQACADTVAGLTTKEGYASYVQAFVADGRHSEPLSYDHWKRNIELAEARWRDRTWLNGGPEPPITFATEKLREETERARPQEIRTAQRLRKHGVIPAFQIDSRPVINPDTGIEESVGLPDWAGGVEIKTPDKAKAFRSIDGYLGSAAKKEDCKRLIIDNTENPNMSDDTLIEYIHQSNRFKRGMIYILDKKQSLLRIR</sequence>
<accession>A0A2D3D6V9</accession>
<dbReference type="Proteomes" id="UP000229907">
    <property type="component" value="Chromosome"/>
</dbReference>
<gene>
    <name evidence="1" type="ORF">BcFMB_07695</name>
</gene>